<proteinExistence type="predicted"/>
<dbReference type="PANTHER" id="PTHR46580:SF2">
    <property type="entry name" value="MAM DOMAIN-CONTAINING PROTEIN"/>
    <property type="match status" value="1"/>
</dbReference>
<dbReference type="Proteomes" id="UP000662783">
    <property type="component" value="Chromosome"/>
</dbReference>
<dbReference type="Gene3D" id="3.80.10.10">
    <property type="entry name" value="Ribonuclease Inhibitor"/>
    <property type="match status" value="1"/>
</dbReference>
<evidence type="ECO:0000256" key="2">
    <source>
        <dbReference type="ARBA" id="ARBA00023157"/>
    </source>
</evidence>
<dbReference type="SUPFAM" id="SSF49452">
    <property type="entry name" value="Starch-binding domain-like"/>
    <property type="match status" value="1"/>
</dbReference>
<dbReference type="InterPro" id="IPR028994">
    <property type="entry name" value="Integrin_alpha_N"/>
</dbReference>
<dbReference type="Pfam" id="PF13517">
    <property type="entry name" value="FG-GAP_3"/>
    <property type="match status" value="2"/>
</dbReference>
<dbReference type="SUPFAM" id="SSF69318">
    <property type="entry name" value="Integrin alpha N-terminal domain"/>
    <property type="match status" value="3"/>
</dbReference>
<dbReference type="InterPro" id="IPR026444">
    <property type="entry name" value="Secre_tail"/>
</dbReference>
<gene>
    <name evidence="4" type="ORF">JR347_01130</name>
</gene>
<accession>A0A975A0Z4</accession>
<dbReference type="SUPFAM" id="SSF48726">
    <property type="entry name" value="Immunoglobulin"/>
    <property type="match status" value="1"/>
</dbReference>
<organism evidence="4 5">
    <name type="scientific">Fulvivirga lutea</name>
    <dbReference type="NCBI Taxonomy" id="2810512"/>
    <lineage>
        <taxon>Bacteria</taxon>
        <taxon>Pseudomonadati</taxon>
        <taxon>Bacteroidota</taxon>
        <taxon>Cytophagia</taxon>
        <taxon>Cytophagales</taxon>
        <taxon>Fulvivirgaceae</taxon>
        <taxon>Fulvivirga</taxon>
    </lineage>
</organism>
<dbReference type="InterPro" id="IPR001611">
    <property type="entry name" value="Leu-rich_rpt"/>
</dbReference>
<dbReference type="InterPro" id="IPR013783">
    <property type="entry name" value="Ig-like_fold"/>
</dbReference>
<dbReference type="RefSeq" id="WP_205722229.1">
    <property type="nucleotide sequence ID" value="NZ_CP070608.1"/>
</dbReference>
<dbReference type="InterPro" id="IPR007110">
    <property type="entry name" value="Ig-like_dom"/>
</dbReference>
<reference evidence="4" key="1">
    <citation type="submission" date="2021-02" db="EMBL/GenBank/DDBJ databases">
        <title>Fulvivirga sp. S481 isolated from sea water.</title>
        <authorList>
            <person name="Bae S.S."/>
            <person name="Baek K."/>
        </authorList>
    </citation>
    <scope>NUCLEOTIDE SEQUENCE</scope>
    <source>
        <strain evidence="4">S481</strain>
    </source>
</reference>
<dbReference type="Pfam" id="PF13855">
    <property type="entry name" value="LRR_8"/>
    <property type="match status" value="1"/>
</dbReference>
<sequence length="1335" mass="143886">MSNLNQLLAKRLKAKHQKLSSRFLKGIEEGNFQTLTTRKKYSVVERLKKVERQLKELGAKANIKTGLSFKHWAVALALGIVVTSTSLAQKNEPNKKWANRVNKNNGAGAKTEAQNIFFTQVQQLGEGASAGAFIGDFDNDGDDDAIYLTYTEAPVMLINNGDFTFNQQIIPITNFDALRLADLSDFDGDGDLDLLTVRGQNGYPLSTNILRNDGNGNFIEELGSIGNDLLDSDKVLFADFDGDGDTDYAYNDQSVSPFSVSIYLNNTFNFTQYSTSTGFGGYGVFQIYGVADMDGDSDLDIVYRGQDPGFNNGIRILTNDGSGNFTDNSGFFYLFGYDEIAIGNLDNDGDVDILLSANLYPDVQLTPLLQTSPGVFTAGTLFTATNGNRADDLIIRDLNNDNNPEVIMSSENRETFIFENSGSAIFINPQVLSGSVLPANLDGNGDIDLFVSNGNIESYENTGGLTFSLNPTNIVTVANSYDIDLVDIDSDGDLDIIQGAIPRVWLNDGSGQNFVLSQEATSYSNEKHVFGRLDGDADLDFVAIPDNGNIIYPGFDIWTTNAGTLSFNSNRGYGVYETIDIGLADLDGDTDLDIALIAREGSTQFYLRTLINNGGLSFSQQTNLSIPLTSDGGKFEIGNIDADADLEIVLAYGYTVEKFDNDGAGNFTSSGIVYNGSPSLDASVIILADLDNDSDLDLFIGNSEEYAGNQYTLFNDGTGAFFAHPGGYLGFDSGGYIYQASVADVDNDGDLDIATANYGQGIQFFLNDGTGVFVRDDLSLGKGDEYTTLAFGDLDGDSDLDLVTGGYYIANKVFKNLGNVLEADSTALVAFYDATNGDNWTNTQEGTNPWKVGNVDTWFGVSAAADGVTALTLPNNNIEGPIPAEFNQLGRLTDVDLSGNLINDIQSNLSGLTALTSIDLSNNKLDFGDFELIGSLPGLVIGEQEANDVASFDLIPAGSATSVTFSIAGSANEYQWFRNGAIANGETTNTVDIASIDRSNMGDYYCEATNPDVPGLTITSATKTVLATAVCTGQININETDPATDGDVLLMRINSNGFDTTQVVIMNSTGQFQMNDVVLADYILASVVDTIAHPDAIPTYFGNTVFWAEADTLFINGDLTADVTAVFSANPTGDVGQFAGYLEEEIPDGGRIEARGRVSGAGVTLRRGRSTSKGEGAGELAYYVYTNDAGEFMVRGVEPGEYNIDIQYPGYPMDENSFIDITIGTGPKDSQVSIEALVDQGVISVRQLVILATEEFNNGILFYPNPTSDYLKVLDNENRGKLKVEVFTASGRKLKHLNFTDEVSIDVRELPAGQYIVTVRDDNGNELETRRILIE</sequence>
<keyword evidence="2" id="KW-1015">Disulfide bond</keyword>
<dbReference type="Pfam" id="PF18962">
    <property type="entry name" value="Por_Secre_tail"/>
    <property type="match status" value="1"/>
</dbReference>
<dbReference type="SUPFAM" id="SSF52058">
    <property type="entry name" value="L domain-like"/>
    <property type="match status" value="1"/>
</dbReference>
<feature type="domain" description="Ig-like" evidence="3">
    <location>
        <begin position="937"/>
        <end position="1026"/>
    </location>
</feature>
<dbReference type="NCBIfam" id="TIGR04183">
    <property type="entry name" value="Por_Secre_tail"/>
    <property type="match status" value="1"/>
</dbReference>
<keyword evidence="1" id="KW-0732">Signal</keyword>
<dbReference type="KEGG" id="fuv:JR347_01130"/>
<evidence type="ECO:0000256" key="1">
    <source>
        <dbReference type="ARBA" id="ARBA00022729"/>
    </source>
</evidence>
<dbReference type="PANTHER" id="PTHR46580">
    <property type="entry name" value="SENSOR KINASE-RELATED"/>
    <property type="match status" value="1"/>
</dbReference>
<dbReference type="Gene3D" id="2.60.40.10">
    <property type="entry name" value="Immunoglobulins"/>
    <property type="match status" value="1"/>
</dbReference>
<keyword evidence="5" id="KW-1185">Reference proteome</keyword>
<dbReference type="InterPro" id="IPR036179">
    <property type="entry name" value="Ig-like_dom_sf"/>
</dbReference>
<evidence type="ECO:0000259" key="3">
    <source>
        <dbReference type="PROSITE" id="PS50835"/>
    </source>
</evidence>
<dbReference type="PROSITE" id="PS51450">
    <property type="entry name" value="LRR"/>
    <property type="match status" value="1"/>
</dbReference>
<name>A0A975A0Z4_9BACT</name>
<evidence type="ECO:0000313" key="4">
    <source>
        <dbReference type="EMBL" id="QSE97720.1"/>
    </source>
</evidence>
<dbReference type="InterPro" id="IPR013784">
    <property type="entry name" value="Carb-bd-like_fold"/>
</dbReference>
<protein>
    <submittedName>
        <fullName evidence="4">VCBS repeat-containing protein</fullName>
    </submittedName>
</protein>
<dbReference type="InterPro" id="IPR032675">
    <property type="entry name" value="LRR_dom_sf"/>
</dbReference>
<dbReference type="PROSITE" id="PS50835">
    <property type="entry name" value="IG_LIKE"/>
    <property type="match status" value="1"/>
</dbReference>
<dbReference type="GO" id="GO:0030246">
    <property type="term" value="F:carbohydrate binding"/>
    <property type="evidence" value="ECO:0007669"/>
    <property type="project" value="InterPro"/>
</dbReference>
<evidence type="ECO:0000313" key="5">
    <source>
        <dbReference type="Proteomes" id="UP000662783"/>
    </source>
</evidence>
<dbReference type="EMBL" id="CP070608">
    <property type="protein sequence ID" value="QSE97720.1"/>
    <property type="molecule type" value="Genomic_DNA"/>
</dbReference>
<dbReference type="InterPro" id="IPR013517">
    <property type="entry name" value="FG-GAP"/>
</dbReference>